<dbReference type="Proteomes" id="UP000324209">
    <property type="component" value="Chromosome"/>
</dbReference>
<dbReference type="KEGG" id="ock:EXM22_01165"/>
<reference evidence="1 2" key="1">
    <citation type="submission" date="2019-02" db="EMBL/GenBank/DDBJ databases">
        <title>Complete Genome Sequence and Methylome Analysis of free living Spirochaetas.</title>
        <authorList>
            <person name="Fomenkov A."/>
            <person name="Dubinina G."/>
            <person name="Leshcheva N."/>
            <person name="Mikheeva N."/>
            <person name="Grabovich M."/>
            <person name="Vincze T."/>
            <person name="Roberts R.J."/>
        </authorList>
    </citation>
    <scope>NUCLEOTIDE SEQUENCE [LARGE SCALE GENOMIC DNA]</scope>
    <source>
        <strain evidence="1 2">K2</strain>
    </source>
</reference>
<gene>
    <name evidence="1" type="ORF">EXM22_01165</name>
</gene>
<dbReference type="EMBL" id="CP036150">
    <property type="protein sequence ID" value="QEN06666.1"/>
    <property type="molecule type" value="Genomic_DNA"/>
</dbReference>
<organism evidence="1 2">
    <name type="scientific">Oceanispirochaeta crateris</name>
    <dbReference type="NCBI Taxonomy" id="2518645"/>
    <lineage>
        <taxon>Bacteria</taxon>
        <taxon>Pseudomonadati</taxon>
        <taxon>Spirochaetota</taxon>
        <taxon>Spirochaetia</taxon>
        <taxon>Spirochaetales</taxon>
        <taxon>Spirochaetaceae</taxon>
        <taxon>Oceanispirochaeta</taxon>
    </lineage>
</organism>
<evidence type="ECO:0000313" key="1">
    <source>
        <dbReference type="EMBL" id="QEN06666.1"/>
    </source>
</evidence>
<accession>A0A5C1QJI9</accession>
<dbReference type="RefSeq" id="WP_149484749.1">
    <property type="nucleotide sequence ID" value="NZ_CP036150.1"/>
</dbReference>
<dbReference type="OrthoDB" id="342059at2"/>
<dbReference type="Gene3D" id="1.25.40.10">
    <property type="entry name" value="Tetratricopeptide repeat domain"/>
    <property type="match status" value="1"/>
</dbReference>
<protein>
    <recommendedName>
        <fullName evidence="3">Tetratricopeptide repeat protein</fullName>
    </recommendedName>
</protein>
<evidence type="ECO:0008006" key="3">
    <source>
        <dbReference type="Google" id="ProtNLM"/>
    </source>
</evidence>
<dbReference type="SUPFAM" id="SSF48452">
    <property type="entry name" value="TPR-like"/>
    <property type="match status" value="1"/>
</dbReference>
<dbReference type="AlphaFoldDB" id="A0A5C1QJI9"/>
<proteinExistence type="predicted"/>
<name>A0A5C1QJI9_9SPIO</name>
<keyword evidence="2" id="KW-1185">Reference proteome</keyword>
<evidence type="ECO:0000313" key="2">
    <source>
        <dbReference type="Proteomes" id="UP000324209"/>
    </source>
</evidence>
<sequence>MISETKREVLSLFEEGRELYKSRKFSEAMGKFAHALKLDQEDGPSKVYYARCKMYLENPPPPEWDGVFIMTTK</sequence>
<dbReference type="InterPro" id="IPR011990">
    <property type="entry name" value="TPR-like_helical_dom_sf"/>
</dbReference>